<keyword evidence="5" id="KW-0067">ATP-binding</keyword>
<dbReference type="PANTHER" id="PTHR43284">
    <property type="entry name" value="ASPARAGINE SYNTHETASE (GLUTAMINE-HYDROLYZING)"/>
    <property type="match status" value="1"/>
</dbReference>
<comment type="catalytic activity">
    <reaction evidence="8">
        <text>L-aspartate + L-glutamine + ATP + H2O = L-asparagine + L-glutamate + AMP + diphosphate + H(+)</text>
        <dbReference type="Rhea" id="RHEA:12228"/>
        <dbReference type="ChEBI" id="CHEBI:15377"/>
        <dbReference type="ChEBI" id="CHEBI:15378"/>
        <dbReference type="ChEBI" id="CHEBI:29985"/>
        <dbReference type="ChEBI" id="CHEBI:29991"/>
        <dbReference type="ChEBI" id="CHEBI:30616"/>
        <dbReference type="ChEBI" id="CHEBI:33019"/>
        <dbReference type="ChEBI" id="CHEBI:58048"/>
        <dbReference type="ChEBI" id="CHEBI:58359"/>
        <dbReference type="ChEBI" id="CHEBI:456215"/>
        <dbReference type="EC" id="6.3.5.4"/>
    </reaction>
</comment>
<dbReference type="EMBL" id="JBHUIO010000005">
    <property type="protein sequence ID" value="MFD2170600.1"/>
    <property type="molecule type" value="Genomic_DNA"/>
</dbReference>
<comment type="caution">
    <text evidence="10">The sequence shown here is derived from an EMBL/GenBank/DDBJ whole genome shotgun (WGS) entry which is preliminary data.</text>
</comment>
<keyword evidence="10" id="KW-0436">Ligase</keyword>
<keyword evidence="6" id="KW-0028">Amino-acid biosynthesis</keyword>
<evidence type="ECO:0000313" key="10">
    <source>
        <dbReference type="EMBL" id="MFD2170600.1"/>
    </source>
</evidence>
<organism evidence="10 11">
    <name type="scientific">Tumebacillus lipolyticus</name>
    <dbReference type="NCBI Taxonomy" id="1280370"/>
    <lineage>
        <taxon>Bacteria</taxon>
        <taxon>Bacillati</taxon>
        <taxon>Bacillota</taxon>
        <taxon>Bacilli</taxon>
        <taxon>Bacillales</taxon>
        <taxon>Alicyclobacillaceae</taxon>
        <taxon>Tumebacillus</taxon>
    </lineage>
</organism>
<dbReference type="SUPFAM" id="SSF56235">
    <property type="entry name" value="N-terminal nucleophile aminohydrolases (Ntn hydrolases)"/>
    <property type="match status" value="1"/>
</dbReference>
<reference evidence="11" key="1">
    <citation type="journal article" date="2019" name="Int. J. Syst. Evol. Microbiol.">
        <title>The Global Catalogue of Microorganisms (GCM) 10K type strain sequencing project: providing services to taxonomists for standard genome sequencing and annotation.</title>
        <authorList>
            <consortium name="The Broad Institute Genomics Platform"/>
            <consortium name="The Broad Institute Genome Sequencing Center for Infectious Disease"/>
            <person name="Wu L."/>
            <person name="Ma J."/>
        </authorList>
    </citation>
    <scope>NUCLEOTIDE SEQUENCE [LARGE SCALE GENOMIC DNA]</scope>
    <source>
        <strain evidence="11">CGMCC 1.13574</strain>
    </source>
</reference>
<dbReference type="Pfam" id="PF13537">
    <property type="entry name" value="GATase_7"/>
    <property type="match status" value="1"/>
</dbReference>
<comment type="similarity">
    <text evidence="2">Belongs to the asparagine synthetase family.</text>
</comment>
<protein>
    <recommendedName>
        <fullName evidence="3">asparagine synthase (glutamine-hydrolyzing)</fullName>
        <ecNumber evidence="3">6.3.5.4</ecNumber>
    </recommendedName>
</protein>
<dbReference type="Pfam" id="PF00733">
    <property type="entry name" value="Asn_synthase"/>
    <property type="match status" value="1"/>
</dbReference>
<dbReference type="InterPro" id="IPR001962">
    <property type="entry name" value="Asn_synthase"/>
</dbReference>
<dbReference type="InterPro" id="IPR029055">
    <property type="entry name" value="Ntn_hydrolases_N"/>
</dbReference>
<accession>A0ABW4ZZI1</accession>
<keyword evidence="11" id="KW-1185">Reference proteome</keyword>
<dbReference type="Proteomes" id="UP001597343">
    <property type="component" value="Unassembled WGS sequence"/>
</dbReference>
<evidence type="ECO:0000256" key="2">
    <source>
        <dbReference type="ARBA" id="ARBA00005752"/>
    </source>
</evidence>
<dbReference type="RefSeq" id="WP_386046663.1">
    <property type="nucleotide sequence ID" value="NZ_JBHUIO010000005.1"/>
</dbReference>
<evidence type="ECO:0000256" key="7">
    <source>
        <dbReference type="ARBA" id="ARBA00022962"/>
    </source>
</evidence>
<evidence type="ECO:0000256" key="8">
    <source>
        <dbReference type="ARBA" id="ARBA00048741"/>
    </source>
</evidence>
<dbReference type="GO" id="GO:0004066">
    <property type="term" value="F:asparagine synthase (glutamine-hydrolyzing) activity"/>
    <property type="evidence" value="ECO:0007669"/>
    <property type="project" value="UniProtKB-EC"/>
</dbReference>
<dbReference type="PROSITE" id="PS51278">
    <property type="entry name" value="GATASE_TYPE_2"/>
    <property type="match status" value="1"/>
</dbReference>
<dbReference type="InterPro" id="IPR014729">
    <property type="entry name" value="Rossmann-like_a/b/a_fold"/>
</dbReference>
<keyword evidence="4" id="KW-0547">Nucleotide-binding</keyword>
<sequence length="593" mass="66452">MCGIAGAVRVGQQGQEIAALGLNHLRHRGPDHLEVRDEGEASLGAVRLAIRDRSSSAHQPFALPGGRWIVTFNGELNNHQELRQRFGADHNWVTESDTETIAVALERQGWTVLKELRGMYAIAAWEIETSSLVLARDFPGIKPLYYAHTEDGGHLYASEFTAILAMMRALQQPLTVTRDTALEYLMYRDTLLQPETLVASIRKVEPGSIVRLQRDGRLEVEAADKLWLTHESANLDALEGYFVRAIQETIEVDQPMGMFVSGGVDSSTVLAELVHQGAQVEALTLRYEKTGEFSFSELPFSRFVCNTLNVPLHELTLTEERFLEVLPTAIGRQDGFSMDPTIVAYHELGRAAAEKGLRVVVTGTGSDEIFGSYEWLHTQSFAEFDEWMASSKTRSLLAVGQDEWTSAHAWSRERRQIRFEQFQHDGLSLADSIRMFGMFHLEADALPRVDLGTMGSSVEARVPLLDQAFVRLALSCSPDVNKEALRKLAIDRIPPEIQKRPKCGFPHPVFFWMKHGKLAGRVQELLMSDPLGDLVDKTAVESFFSDERSLLTSRPPLELYQTSSAMWYLYAFALWCDQNGIRVANRAATTSVR</sequence>
<evidence type="ECO:0000256" key="6">
    <source>
        <dbReference type="ARBA" id="ARBA00022888"/>
    </source>
</evidence>
<dbReference type="Gene3D" id="3.40.50.620">
    <property type="entry name" value="HUPs"/>
    <property type="match status" value="1"/>
</dbReference>
<dbReference type="NCBIfam" id="TIGR01536">
    <property type="entry name" value="asn_synth_AEB"/>
    <property type="match status" value="1"/>
</dbReference>
<dbReference type="PANTHER" id="PTHR43284:SF1">
    <property type="entry name" value="ASPARAGINE SYNTHETASE"/>
    <property type="match status" value="1"/>
</dbReference>
<feature type="domain" description="Glutamine amidotransferase type-2" evidence="9">
    <location>
        <begin position="2"/>
        <end position="215"/>
    </location>
</feature>
<dbReference type="InterPro" id="IPR017932">
    <property type="entry name" value="GATase_2_dom"/>
</dbReference>
<keyword evidence="7" id="KW-0315">Glutamine amidotransferase</keyword>
<dbReference type="CDD" id="cd00712">
    <property type="entry name" value="AsnB"/>
    <property type="match status" value="1"/>
</dbReference>
<dbReference type="InterPro" id="IPR033738">
    <property type="entry name" value="AsnB_N"/>
</dbReference>
<dbReference type="InterPro" id="IPR051786">
    <property type="entry name" value="ASN_synthetase/amidase"/>
</dbReference>
<evidence type="ECO:0000259" key="9">
    <source>
        <dbReference type="PROSITE" id="PS51278"/>
    </source>
</evidence>
<evidence type="ECO:0000256" key="4">
    <source>
        <dbReference type="ARBA" id="ARBA00022741"/>
    </source>
</evidence>
<gene>
    <name evidence="10" type="primary">asnB</name>
    <name evidence="10" type="ORF">ACFSOY_11365</name>
</gene>
<dbReference type="Gene3D" id="3.60.20.10">
    <property type="entry name" value="Glutamine Phosphoribosylpyrophosphate, subunit 1, domain 1"/>
    <property type="match status" value="1"/>
</dbReference>
<evidence type="ECO:0000256" key="1">
    <source>
        <dbReference type="ARBA" id="ARBA00005187"/>
    </source>
</evidence>
<dbReference type="SUPFAM" id="SSF52402">
    <property type="entry name" value="Adenine nucleotide alpha hydrolases-like"/>
    <property type="match status" value="1"/>
</dbReference>
<evidence type="ECO:0000256" key="3">
    <source>
        <dbReference type="ARBA" id="ARBA00012737"/>
    </source>
</evidence>
<dbReference type="CDD" id="cd01991">
    <property type="entry name" value="Asn_synthase_B_C"/>
    <property type="match status" value="1"/>
</dbReference>
<evidence type="ECO:0000313" key="11">
    <source>
        <dbReference type="Proteomes" id="UP001597343"/>
    </source>
</evidence>
<name>A0ABW4ZZI1_9BACL</name>
<proteinExistence type="inferred from homology"/>
<dbReference type="EC" id="6.3.5.4" evidence="3"/>
<dbReference type="PIRSF" id="PIRSF001589">
    <property type="entry name" value="Asn_synthetase_glu-h"/>
    <property type="match status" value="1"/>
</dbReference>
<keyword evidence="6" id="KW-0061">Asparagine biosynthesis</keyword>
<comment type="pathway">
    <text evidence="1">Amino-acid biosynthesis; L-asparagine biosynthesis; L-asparagine from L-aspartate (L-Gln route): step 1/1.</text>
</comment>
<dbReference type="InterPro" id="IPR006426">
    <property type="entry name" value="Asn_synth_AEB"/>
</dbReference>
<evidence type="ECO:0000256" key="5">
    <source>
        <dbReference type="ARBA" id="ARBA00022840"/>
    </source>
</evidence>